<reference evidence="2 3" key="1">
    <citation type="submission" date="2018-03" db="EMBL/GenBank/DDBJ databases">
        <title>The ancient ancestry and fast evolution of plastids.</title>
        <authorList>
            <person name="Moore K.R."/>
            <person name="Magnabosco C."/>
            <person name="Momper L."/>
            <person name="Gold D.A."/>
            <person name="Bosak T."/>
            <person name="Fournier G.P."/>
        </authorList>
    </citation>
    <scope>NUCLEOTIDE SEQUENCE [LARGE SCALE GENOMIC DNA]</scope>
    <source>
        <strain evidence="2 3">CCALA 037</strain>
    </source>
</reference>
<feature type="transmembrane region" description="Helical" evidence="1">
    <location>
        <begin position="174"/>
        <end position="195"/>
    </location>
</feature>
<keyword evidence="3" id="KW-1185">Reference proteome</keyword>
<keyword evidence="1" id="KW-1133">Transmembrane helix</keyword>
<sequence>MWFERSMAIVATISFIVSIFDLTYIPCRDFYFHNLPSVVRAYDRFKGIQPHRETERYLNAVEQLKTTVRQTGLASSQTKSWLEQLDTLSTSMIQNNPFQVAGKTGNLERIKDDMRDRVQNQSAKGAFNTFWSQDYLTKAGWDKEIQFFDRQIKPLIVTNYYRRLNESGNYVDDFWQIDIIFIGIFAGELLGRIFFVRRHNRQLSWQQIVIRRWYDLILILPFAQFLRIIPVIIRLQQAKLIKLDLVRSELNRLFVAQIVNELTEGVILQTLHQTQGAIRDGQITRVIRSYLNTPHVDLNNINEIEVLIELTLEIIVYRVIPKVQPDLEAILRHLFQKALSESPAYRNLQMLPGIGELPAQAIDRVVTEISASIYTAMTKLLEDPDSAKLSRRLAKNFTQSIGTEMQRGQTIVKIESLLYDLIEEIKVTYSSRET</sequence>
<evidence type="ECO:0000256" key="1">
    <source>
        <dbReference type="SAM" id="Phobius"/>
    </source>
</evidence>
<feature type="transmembrane region" description="Helical" evidence="1">
    <location>
        <begin position="7"/>
        <end position="25"/>
    </location>
</feature>
<dbReference type="AlphaFoldDB" id="A0A2T1G134"/>
<protein>
    <submittedName>
        <fullName evidence="2">Uncharacterized protein</fullName>
    </submittedName>
</protein>
<proteinExistence type="predicted"/>
<accession>A0A2T1G134</accession>
<keyword evidence="1" id="KW-0812">Transmembrane</keyword>
<name>A0A2T1G134_9CYAN</name>
<organism evidence="2 3">
    <name type="scientific">Chamaesiphon polymorphus CCALA 037</name>
    <dbReference type="NCBI Taxonomy" id="2107692"/>
    <lineage>
        <taxon>Bacteria</taxon>
        <taxon>Bacillati</taxon>
        <taxon>Cyanobacteriota</taxon>
        <taxon>Cyanophyceae</taxon>
        <taxon>Gomontiellales</taxon>
        <taxon>Chamaesiphonaceae</taxon>
        <taxon>Chamaesiphon</taxon>
    </lineage>
</organism>
<evidence type="ECO:0000313" key="3">
    <source>
        <dbReference type="Proteomes" id="UP000238937"/>
    </source>
</evidence>
<comment type="caution">
    <text evidence="2">The sequence shown here is derived from an EMBL/GenBank/DDBJ whole genome shotgun (WGS) entry which is preliminary data.</text>
</comment>
<evidence type="ECO:0000313" key="2">
    <source>
        <dbReference type="EMBL" id="PSB50876.1"/>
    </source>
</evidence>
<gene>
    <name evidence="2" type="ORF">C7B77_22235</name>
</gene>
<dbReference type="Proteomes" id="UP000238937">
    <property type="component" value="Unassembled WGS sequence"/>
</dbReference>
<dbReference type="EMBL" id="PVWO01000380">
    <property type="protein sequence ID" value="PSB50876.1"/>
    <property type="molecule type" value="Genomic_DNA"/>
</dbReference>
<keyword evidence="1" id="KW-0472">Membrane</keyword>
<feature type="transmembrane region" description="Helical" evidence="1">
    <location>
        <begin position="216"/>
        <end position="233"/>
    </location>
</feature>
<dbReference type="OrthoDB" id="501625at2"/>